<evidence type="ECO:0000313" key="2">
    <source>
        <dbReference type="EMBL" id="GAA4740752.1"/>
    </source>
</evidence>
<dbReference type="RefSeq" id="WP_345312391.1">
    <property type="nucleotide sequence ID" value="NZ_BAABIE010000002.1"/>
</dbReference>
<dbReference type="InterPro" id="IPR010610">
    <property type="entry name" value="EryCIII-like_C"/>
</dbReference>
<keyword evidence="3" id="KW-1185">Reference proteome</keyword>
<name>A0ABP8YZE7_9ACTN</name>
<dbReference type="PANTHER" id="PTHR48050:SF13">
    <property type="entry name" value="STEROL 3-BETA-GLUCOSYLTRANSFERASE UGT80A2"/>
    <property type="match status" value="1"/>
</dbReference>
<dbReference type="Gene3D" id="3.40.50.2000">
    <property type="entry name" value="Glycogen Phosphorylase B"/>
    <property type="match status" value="2"/>
</dbReference>
<dbReference type="Pfam" id="PF06722">
    <property type="entry name" value="EryCIII-like_C"/>
    <property type="match status" value="1"/>
</dbReference>
<dbReference type="SUPFAM" id="SSF53756">
    <property type="entry name" value="UDP-Glycosyltransferase/glycogen phosphorylase"/>
    <property type="match status" value="1"/>
</dbReference>
<dbReference type="EMBL" id="BAABIE010000002">
    <property type="protein sequence ID" value="GAA4740752.1"/>
    <property type="molecule type" value="Genomic_DNA"/>
</dbReference>
<reference evidence="3" key="1">
    <citation type="journal article" date="2019" name="Int. J. Syst. Evol. Microbiol.">
        <title>The Global Catalogue of Microorganisms (GCM) 10K type strain sequencing project: providing services to taxonomists for standard genome sequencing and annotation.</title>
        <authorList>
            <consortium name="The Broad Institute Genomics Platform"/>
            <consortium name="The Broad Institute Genome Sequencing Center for Infectious Disease"/>
            <person name="Wu L."/>
            <person name="Ma J."/>
        </authorList>
    </citation>
    <scope>NUCLEOTIDE SEQUENCE [LARGE SCALE GENOMIC DNA]</scope>
    <source>
        <strain evidence="3">JCM 18077</strain>
    </source>
</reference>
<comment type="caution">
    <text evidence="2">The sequence shown here is derived from an EMBL/GenBank/DDBJ whole genome shotgun (WGS) entry which is preliminary data.</text>
</comment>
<dbReference type="InterPro" id="IPR050426">
    <property type="entry name" value="Glycosyltransferase_28"/>
</dbReference>
<evidence type="ECO:0000313" key="3">
    <source>
        <dbReference type="Proteomes" id="UP001500822"/>
    </source>
</evidence>
<accession>A0ABP8YZE7</accession>
<organism evidence="2 3">
    <name type="scientific">Gordonia alkaliphila</name>
    <dbReference type="NCBI Taxonomy" id="1053547"/>
    <lineage>
        <taxon>Bacteria</taxon>
        <taxon>Bacillati</taxon>
        <taxon>Actinomycetota</taxon>
        <taxon>Actinomycetes</taxon>
        <taxon>Mycobacteriales</taxon>
        <taxon>Gordoniaceae</taxon>
        <taxon>Gordonia</taxon>
    </lineage>
</organism>
<evidence type="ECO:0000259" key="1">
    <source>
        <dbReference type="Pfam" id="PF06722"/>
    </source>
</evidence>
<proteinExistence type="predicted"/>
<dbReference type="PANTHER" id="PTHR48050">
    <property type="entry name" value="STEROL 3-BETA-GLUCOSYLTRANSFERASE"/>
    <property type="match status" value="1"/>
</dbReference>
<feature type="domain" description="Erythromycin biosynthesis protein CIII-like C-terminal" evidence="1">
    <location>
        <begin position="288"/>
        <end position="380"/>
    </location>
</feature>
<gene>
    <name evidence="2" type="ORF">GCM10023217_06120</name>
</gene>
<protein>
    <recommendedName>
        <fullName evidence="1">Erythromycin biosynthesis protein CIII-like C-terminal domain-containing protein</fullName>
    </recommendedName>
</protein>
<dbReference type="Proteomes" id="UP001500822">
    <property type="component" value="Unassembled WGS sequence"/>
</dbReference>
<sequence length="396" mass="41068">MAGSDAGHALASLGLAADFAAAGHECIVYTGLRWETAAARRGLLVRDLPGLAARPDEDDSDAGAKLSVRAARMALELAPLLALERIDLVVSDSITLAGGWAAELTGLPWIELSSHVLYDQSRGLPPIGAGMAVGVGWRGRLRDGVLRALGARSHARGRAQRAQARRGIGLPPVPAPSARFVATLPGLEEPRPDWPARTHLIGPCLFEPTDDEFTVPPGDGPLVVVCPSTAESGSDELTPVAFAALAELQRAGAWGRGAPRVVFSGLTQPAEADALPDGLVSGLGRQDLLLADADLVICGGGHGLLAKALSARVPVVVVPGGGDQWELANRVGRAGAGEVIRPVTREAMTAAIIRVLEDLSYAAAATALAATARQTTDPVAQAQRILDERKRVHACD</sequence>